<gene>
    <name evidence="2" type="ORF">E2K98_23165</name>
    <name evidence="1" type="ORF">RCG21_09140</name>
</gene>
<dbReference type="EMBL" id="SMYO01000013">
    <property type="protein sequence ID" value="TDK58542.1"/>
    <property type="molecule type" value="Genomic_DNA"/>
</dbReference>
<evidence type="ECO:0000313" key="3">
    <source>
        <dbReference type="Proteomes" id="UP000295132"/>
    </source>
</evidence>
<dbReference type="AlphaFoldDB" id="A0A4R5VKP7"/>
<comment type="caution">
    <text evidence="2">The sequence shown here is derived from an EMBL/GenBank/DDBJ whole genome shotgun (WGS) entry which is preliminary data.</text>
</comment>
<dbReference type="EMBL" id="JAVGVR010000001">
    <property type="protein sequence ID" value="MDQ6596538.1"/>
    <property type="molecule type" value="Genomic_DNA"/>
</dbReference>
<evidence type="ECO:0000313" key="4">
    <source>
        <dbReference type="Proteomes" id="UP001178888"/>
    </source>
</evidence>
<reference evidence="1" key="2">
    <citation type="submission" date="2023-08" db="EMBL/GenBank/DDBJ databases">
        <title>Nitrogen cycling bacteria in agricultural field soils.</title>
        <authorList>
            <person name="Jang J."/>
        </authorList>
    </citation>
    <scope>NUCLEOTIDE SEQUENCE</scope>
    <source>
        <strain evidence="1">PS3-36</strain>
    </source>
</reference>
<proteinExistence type="predicted"/>
<organism evidence="2 3">
    <name type="scientific">Bacillus salipaludis</name>
    <dbReference type="NCBI Taxonomy" id="2547811"/>
    <lineage>
        <taxon>Bacteria</taxon>
        <taxon>Bacillati</taxon>
        <taxon>Bacillota</taxon>
        <taxon>Bacilli</taxon>
        <taxon>Bacillales</taxon>
        <taxon>Bacillaceae</taxon>
        <taxon>Bacillus</taxon>
    </lineage>
</organism>
<sequence>MDENLQEDVRDPGNMFDQFMFGPEQRRQEQLQPPETNYSQNYIDYGELIVHLDTLVDSARNLKPLFQKIYPLIEQFWKKK</sequence>
<accession>A0A4R5VKP7</accession>
<dbReference type="RefSeq" id="WP_133338398.1">
    <property type="nucleotide sequence ID" value="NZ_JAVGVR010000001.1"/>
</dbReference>
<evidence type="ECO:0000313" key="2">
    <source>
        <dbReference type="EMBL" id="TDK58542.1"/>
    </source>
</evidence>
<keyword evidence="4" id="KW-1185">Reference proteome</keyword>
<dbReference type="Proteomes" id="UP000295132">
    <property type="component" value="Unassembled WGS sequence"/>
</dbReference>
<protein>
    <submittedName>
        <fullName evidence="2">Uncharacterized protein</fullName>
    </submittedName>
</protein>
<evidence type="ECO:0000313" key="1">
    <source>
        <dbReference type="EMBL" id="MDQ6596538.1"/>
    </source>
</evidence>
<reference evidence="2 3" key="1">
    <citation type="submission" date="2019-03" db="EMBL/GenBank/DDBJ databases">
        <title>Bacillus niacini sp. nov. a Nicotinate-Metabolizing Mesophile Isolated from Soil.</title>
        <authorList>
            <person name="Zhang G."/>
        </authorList>
    </citation>
    <scope>NUCLEOTIDE SEQUENCE [LARGE SCALE GENOMIC DNA]</scope>
    <source>
        <strain evidence="2 3">WN066</strain>
    </source>
</reference>
<name>A0A4R5VKP7_9BACI</name>
<dbReference type="Proteomes" id="UP001178888">
    <property type="component" value="Unassembled WGS sequence"/>
</dbReference>